<feature type="transmembrane region" description="Helical" evidence="2">
    <location>
        <begin position="257"/>
        <end position="274"/>
    </location>
</feature>
<dbReference type="EMBL" id="JBFPJR010000012">
    <property type="protein sequence ID" value="MEX0427754.1"/>
    <property type="molecule type" value="Genomic_DNA"/>
</dbReference>
<evidence type="ECO:0000259" key="3">
    <source>
        <dbReference type="Pfam" id="PF00892"/>
    </source>
</evidence>
<dbReference type="Proteomes" id="UP001556631">
    <property type="component" value="Unassembled WGS sequence"/>
</dbReference>
<feature type="transmembrane region" description="Helical" evidence="2">
    <location>
        <begin position="227"/>
        <end position="250"/>
    </location>
</feature>
<keyword evidence="2" id="KW-0472">Membrane</keyword>
<gene>
    <name evidence="4" type="ORF">AB3X52_09000</name>
</gene>
<proteinExistence type="inferred from homology"/>
<organism evidence="4 5">
    <name type="scientific">Nocardioides eburneus</name>
    <dbReference type="NCBI Taxonomy" id="3231482"/>
    <lineage>
        <taxon>Bacteria</taxon>
        <taxon>Bacillati</taxon>
        <taxon>Actinomycetota</taxon>
        <taxon>Actinomycetes</taxon>
        <taxon>Propionibacteriales</taxon>
        <taxon>Nocardioidaceae</taxon>
        <taxon>Nocardioides</taxon>
    </lineage>
</organism>
<sequence length="275" mass="27093">MIAILLALLSALCYGTSDFVGGMLSGRLAPWAVAMGGQLAGGAVTLVAAVVRGGTLTTTDLGWAALAGVGSGLGCAFLYRGLASGRMGVVAPISGVGTAVVPVIAGVVGGERPAVLAWLGIVLALPAIWLVAREPGERAGSAAVADGALAGCGFGLSFAALGQVSPDAGLWPVAINLLVAAVAVGIGAYVAREHWLPRGRGGWLTVVPGILGAGALVLFLTARHEGYLTVTAVISALYPAATILLAAVVLHERVHRAQAVGLGLCAAAVTLVAVG</sequence>
<evidence type="ECO:0000256" key="1">
    <source>
        <dbReference type="ARBA" id="ARBA00007362"/>
    </source>
</evidence>
<feature type="transmembrane region" description="Helical" evidence="2">
    <location>
        <begin position="61"/>
        <end position="82"/>
    </location>
</feature>
<dbReference type="RefSeq" id="WP_367993439.1">
    <property type="nucleotide sequence ID" value="NZ_JBFPJR010000012.1"/>
</dbReference>
<name>A0ABV3T1I3_9ACTN</name>
<accession>A0ABV3T1I3</accession>
<keyword evidence="2" id="KW-0812">Transmembrane</keyword>
<reference evidence="4 5" key="1">
    <citation type="submission" date="2024-07" db="EMBL/GenBank/DDBJ databases">
        <authorList>
            <person name="Lee S."/>
            <person name="Kang M."/>
        </authorList>
    </citation>
    <scope>NUCLEOTIDE SEQUENCE [LARGE SCALE GENOMIC DNA]</scope>
    <source>
        <strain evidence="4 5">DS6</strain>
    </source>
</reference>
<feature type="transmembrane region" description="Helical" evidence="2">
    <location>
        <begin position="170"/>
        <end position="191"/>
    </location>
</feature>
<dbReference type="Pfam" id="PF00892">
    <property type="entry name" value="EamA"/>
    <property type="match status" value="2"/>
</dbReference>
<dbReference type="SUPFAM" id="SSF103481">
    <property type="entry name" value="Multidrug resistance efflux transporter EmrE"/>
    <property type="match status" value="2"/>
</dbReference>
<keyword evidence="2" id="KW-1133">Transmembrane helix</keyword>
<comment type="similarity">
    <text evidence="1">Belongs to the EamA transporter family.</text>
</comment>
<feature type="transmembrane region" description="Helical" evidence="2">
    <location>
        <begin position="89"/>
        <end position="109"/>
    </location>
</feature>
<comment type="caution">
    <text evidence="4">The sequence shown here is derived from an EMBL/GenBank/DDBJ whole genome shotgun (WGS) entry which is preliminary data.</text>
</comment>
<feature type="transmembrane region" description="Helical" evidence="2">
    <location>
        <begin position="203"/>
        <end position="221"/>
    </location>
</feature>
<dbReference type="InterPro" id="IPR000620">
    <property type="entry name" value="EamA_dom"/>
</dbReference>
<evidence type="ECO:0000313" key="5">
    <source>
        <dbReference type="Proteomes" id="UP001556631"/>
    </source>
</evidence>
<feature type="transmembrane region" description="Helical" evidence="2">
    <location>
        <begin position="115"/>
        <end position="132"/>
    </location>
</feature>
<feature type="domain" description="EamA" evidence="3">
    <location>
        <begin position="2"/>
        <end position="132"/>
    </location>
</feature>
<evidence type="ECO:0000256" key="2">
    <source>
        <dbReference type="SAM" id="Phobius"/>
    </source>
</evidence>
<dbReference type="InterPro" id="IPR037185">
    <property type="entry name" value="EmrE-like"/>
</dbReference>
<keyword evidence="5" id="KW-1185">Reference proteome</keyword>
<evidence type="ECO:0000313" key="4">
    <source>
        <dbReference type="EMBL" id="MEX0427754.1"/>
    </source>
</evidence>
<feature type="domain" description="EamA" evidence="3">
    <location>
        <begin position="162"/>
        <end position="273"/>
    </location>
</feature>
<protein>
    <submittedName>
        <fullName evidence="4">EamA family transporter</fullName>
    </submittedName>
</protein>